<reference evidence="2" key="1">
    <citation type="submission" date="2023-06" db="EMBL/GenBank/DDBJ databases">
        <title>Genome-scale phylogeny and comparative genomics of the fungal order Sordariales.</title>
        <authorList>
            <consortium name="Lawrence Berkeley National Laboratory"/>
            <person name="Hensen N."/>
            <person name="Bonometti L."/>
            <person name="Westerberg I."/>
            <person name="Brannstrom I.O."/>
            <person name="Guillou S."/>
            <person name="Cros-Aarteil S."/>
            <person name="Calhoun S."/>
            <person name="Haridas S."/>
            <person name="Kuo A."/>
            <person name="Mondo S."/>
            <person name="Pangilinan J."/>
            <person name="Riley R."/>
            <person name="Labutti K."/>
            <person name="Andreopoulos B."/>
            <person name="Lipzen A."/>
            <person name="Chen C."/>
            <person name="Yanf M."/>
            <person name="Daum C."/>
            <person name="Ng V."/>
            <person name="Clum A."/>
            <person name="Steindorff A."/>
            <person name="Ohm R."/>
            <person name="Martin F."/>
            <person name="Silar P."/>
            <person name="Natvig D."/>
            <person name="Lalanne C."/>
            <person name="Gautier V."/>
            <person name="Ament-Velasquez S.L."/>
            <person name="Kruys A."/>
            <person name="Hutchinson M.I."/>
            <person name="Powell A.J."/>
            <person name="Barry K."/>
            <person name="Miller A.N."/>
            <person name="Grigoriev I.V."/>
            <person name="Debuchy R."/>
            <person name="Gladieux P."/>
            <person name="Thoren M.H."/>
            <person name="Johannesson H."/>
        </authorList>
    </citation>
    <scope>NUCLEOTIDE SEQUENCE</scope>
    <source>
        <strain evidence="2">8032-3</strain>
    </source>
</reference>
<accession>A0AAJ0BSP3</accession>
<protein>
    <submittedName>
        <fullName evidence="2">Uncharacterized protein</fullName>
    </submittedName>
</protein>
<sequence>MNVLTQSPDSWNPINPPLTGNDDRAVHCPTPEVYNMWVANLNKQLLNKQLLNATTPRNLFGPNGHAGLNFNPPVPMESDAQQLLSTLSQFHCHLGTVQFSSGIDNMFSSDGKTALDCAAVLVDTHRISAVDTLSNGHPAPTVELLMSNLYDYEEAKKKDIVFKHGAKTGTTLSHNSTPLAASRIETRDGRCYHSTNRTALSALRLKPRFSWEGDSGALIYGPCGEKVGMLVAGVRGDTTGIRYDSVKGEYEVDPLGSIQLSSLTLYTPIEEVMRSIKARVARLVPGEHKIELV</sequence>
<evidence type="ECO:0000256" key="1">
    <source>
        <dbReference type="SAM" id="MobiDB-lite"/>
    </source>
</evidence>
<dbReference type="EMBL" id="MU839028">
    <property type="protein sequence ID" value="KAK1763337.1"/>
    <property type="molecule type" value="Genomic_DNA"/>
</dbReference>
<name>A0AAJ0BSP3_9PEZI</name>
<comment type="caution">
    <text evidence="2">The sequence shown here is derived from an EMBL/GenBank/DDBJ whole genome shotgun (WGS) entry which is preliminary data.</text>
</comment>
<gene>
    <name evidence="2" type="ORF">QBC33DRAFT_549948</name>
</gene>
<dbReference type="RefSeq" id="XP_060279550.1">
    <property type="nucleotide sequence ID" value="XM_060429020.1"/>
</dbReference>
<feature type="region of interest" description="Disordered" evidence="1">
    <location>
        <begin position="1"/>
        <end position="22"/>
    </location>
</feature>
<keyword evidence="3" id="KW-1185">Reference proteome</keyword>
<proteinExistence type="predicted"/>
<dbReference type="GeneID" id="85312207"/>
<organism evidence="2 3">
    <name type="scientific">Phialemonium atrogriseum</name>
    <dbReference type="NCBI Taxonomy" id="1093897"/>
    <lineage>
        <taxon>Eukaryota</taxon>
        <taxon>Fungi</taxon>
        <taxon>Dikarya</taxon>
        <taxon>Ascomycota</taxon>
        <taxon>Pezizomycotina</taxon>
        <taxon>Sordariomycetes</taxon>
        <taxon>Sordariomycetidae</taxon>
        <taxon>Cephalothecales</taxon>
        <taxon>Cephalothecaceae</taxon>
        <taxon>Phialemonium</taxon>
    </lineage>
</organism>
<dbReference type="Proteomes" id="UP001244011">
    <property type="component" value="Unassembled WGS sequence"/>
</dbReference>
<evidence type="ECO:0000313" key="3">
    <source>
        <dbReference type="Proteomes" id="UP001244011"/>
    </source>
</evidence>
<dbReference type="AlphaFoldDB" id="A0AAJ0BSP3"/>
<feature type="compositionally biased region" description="Polar residues" evidence="1">
    <location>
        <begin position="1"/>
        <end position="13"/>
    </location>
</feature>
<evidence type="ECO:0000313" key="2">
    <source>
        <dbReference type="EMBL" id="KAK1763337.1"/>
    </source>
</evidence>